<dbReference type="InterPro" id="IPR003006">
    <property type="entry name" value="Ig/MHC_CS"/>
</dbReference>
<evidence type="ECO:0000313" key="3">
    <source>
        <dbReference type="Ensembl" id="ENSCABP00000029916.1"/>
    </source>
</evidence>
<evidence type="ECO:0000256" key="1">
    <source>
        <dbReference type="ARBA" id="ARBA00023319"/>
    </source>
</evidence>
<dbReference type="Pfam" id="PF07654">
    <property type="entry name" value="C1-set"/>
    <property type="match status" value="4"/>
</dbReference>
<gene>
    <name evidence="3" type="primary">IGHM</name>
</gene>
<dbReference type="FunFam" id="2.60.40.10:FF:000998">
    <property type="entry name" value="Immunoglobulin heavy constant epsilon"/>
    <property type="match status" value="1"/>
</dbReference>
<dbReference type="AlphaFoldDB" id="A0A8C0JBF9"/>
<organism evidence="3 4">
    <name type="scientific">Chelonoidis abingdonii</name>
    <name type="common">Abingdon island giant tortoise</name>
    <name type="synonym">Testudo abingdonii</name>
    <dbReference type="NCBI Taxonomy" id="106734"/>
    <lineage>
        <taxon>Eukaryota</taxon>
        <taxon>Metazoa</taxon>
        <taxon>Chordata</taxon>
        <taxon>Craniata</taxon>
        <taxon>Vertebrata</taxon>
        <taxon>Euteleostomi</taxon>
        <taxon>Archelosauria</taxon>
        <taxon>Testudinata</taxon>
        <taxon>Testudines</taxon>
        <taxon>Cryptodira</taxon>
        <taxon>Durocryptodira</taxon>
        <taxon>Testudinoidea</taxon>
        <taxon>Testudinidae</taxon>
        <taxon>Chelonoidis</taxon>
    </lineage>
</organism>
<dbReference type="Gene3D" id="2.60.40.10">
    <property type="entry name" value="Immunoglobulins"/>
    <property type="match status" value="4"/>
</dbReference>
<dbReference type="SMART" id="SM00407">
    <property type="entry name" value="IGc1"/>
    <property type="match status" value="4"/>
</dbReference>
<dbReference type="GeneTree" id="ENSGT00940000161491"/>
<evidence type="ECO:0000313" key="4">
    <source>
        <dbReference type="Proteomes" id="UP000694404"/>
    </source>
</evidence>
<accession>A0A8C0JBF9</accession>
<dbReference type="Proteomes" id="UP000694404">
    <property type="component" value="Unplaced"/>
</dbReference>
<reference evidence="3" key="2">
    <citation type="submission" date="2025-09" db="UniProtKB">
        <authorList>
            <consortium name="Ensembl"/>
        </authorList>
    </citation>
    <scope>IDENTIFICATION</scope>
</reference>
<dbReference type="FunFam" id="2.60.40.10:FF:000463">
    <property type="entry name" value="Immunoglobulin heavy constant gamma 1"/>
    <property type="match status" value="1"/>
</dbReference>
<dbReference type="InterPro" id="IPR013783">
    <property type="entry name" value="Ig-like_fold"/>
</dbReference>
<evidence type="ECO:0000259" key="2">
    <source>
        <dbReference type="PROSITE" id="PS50835"/>
    </source>
</evidence>
<sequence length="424" mass="46547">GADTSQDPVTVGCLAKDFLPDSITFSWSDNTNPNITDGIKKFPSVLNPAGTYTAAAQLSVSASKVQEVYYCSAGIQNISVVVNPLEPSMTIRPPARDQFLEPNKTSTVICSVKNLCNKAVTLKWLKDGAEVSSGIHTVGPVSRGLNGYSLSSELTVLEKDWDNDRVYSCKVESKNFSDMRNTSKSFECGNCFPVINALLIPPNFADIYILKSAILTCRVINVQSTEGLNVIWKREDGTELHTSIGERKLQSNGRFSVDATASVCADEWERGDKYTCEVIDSELIFPLKKILTKQPGSHAPSVYIFPPPAEQLALREAATVTCLVKSFNPPDLFIKWLSNGEELNASKYINTQPIQESSQPLLYFAYSTLKISEQEWNAGNTYTCLVGHEKLPLQVTQRTVDKSTGKPTLVNVSLVLSDTANTCY</sequence>
<proteinExistence type="predicted"/>
<feature type="domain" description="Ig-like" evidence="2">
    <location>
        <begin position="1"/>
        <end position="81"/>
    </location>
</feature>
<dbReference type="InterPro" id="IPR050380">
    <property type="entry name" value="Immune_Resp_Modulators"/>
</dbReference>
<dbReference type="PROSITE" id="PS00290">
    <property type="entry name" value="IG_MHC"/>
    <property type="match status" value="1"/>
</dbReference>
<dbReference type="OMA" id="IRISKCS"/>
<name>A0A8C0JBF9_CHEAB</name>
<dbReference type="InterPro" id="IPR003597">
    <property type="entry name" value="Ig_C1-set"/>
</dbReference>
<reference evidence="3" key="1">
    <citation type="submission" date="2025-08" db="UniProtKB">
        <authorList>
            <consortium name="Ensembl"/>
        </authorList>
    </citation>
    <scope>IDENTIFICATION</scope>
</reference>
<dbReference type="Ensembl" id="ENSCABT00000032787.1">
    <property type="protein sequence ID" value="ENSCABP00000029916.1"/>
    <property type="gene ID" value="ENSCABG00000021944.1"/>
</dbReference>
<feature type="domain" description="Ig-like" evidence="2">
    <location>
        <begin position="300"/>
        <end position="401"/>
    </location>
</feature>
<dbReference type="InterPro" id="IPR036179">
    <property type="entry name" value="Ig-like_dom_sf"/>
</dbReference>
<keyword evidence="4" id="KW-1185">Reference proteome</keyword>
<feature type="domain" description="Ig-like" evidence="2">
    <location>
        <begin position="87"/>
        <end position="187"/>
    </location>
</feature>
<dbReference type="PANTHER" id="PTHR23411">
    <property type="entry name" value="TAPASIN"/>
    <property type="match status" value="1"/>
</dbReference>
<dbReference type="SUPFAM" id="SSF48726">
    <property type="entry name" value="Immunoglobulin"/>
    <property type="match status" value="4"/>
</dbReference>
<dbReference type="PROSITE" id="PS50835">
    <property type="entry name" value="IG_LIKE"/>
    <property type="match status" value="4"/>
</dbReference>
<feature type="domain" description="Ig-like" evidence="2">
    <location>
        <begin position="193"/>
        <end position="292"/>
    </location>
</feature>
<protein>
    <submittedName>
        <fullName evidence="3">Immunoglobulin heavy constant mu</fullName>
    </submittedName>
</protein>
<keyword evidence="1" id="KW-0393">Immunoglobulin domain</keyword>
<dbReference type="InterPro" id="IPR007110">
    <property type="entry name" value="Ig-like_dom"/>
</dbReference>
<dbReference type="CDD" id="cd05768">
    <property type="entry name" value="IgC1_CH3_IgAGD_CH4_IgAEM"/>
    <property type="match status" value="1"/>
</dbReference>